<gene>
    <name evidence="2" type="ORF">F4554_003399</name>
</gene>
<comment type="caution">
    <text evidence="2">The sequence shown here is derived from an EMBL/GenBank/DDBJ whole genome shotgun (WGS) entry which is preliminary data.</text>
</comment>
<feature type="region of interest" description="Disordered" evidence="1">
    <location>
        <begin position="123"/>
        <end position="149"/>
    </location>
</feature>
<organism evidence="2 3">
    <name type="scientific">Actinopolymorpha rutila</name>
    <dbReference type="NCBI Taxonomy" id="446787"/>
    <lineage>
        <taxon>Bacteria</taxon>
        <taxon>Bacillati</taxon>
        <taxon>Actinomycetota</taxon>
        <taxon>Actinomycetes</taxon>
        <taxon>Propionibacteriales</taxon>
        <taxon>Actinopolymorphaceae</taxon>
        <taxon>Actinopolymorpha</taxon>
    </lineage>
</organism>
<dbReference type="SUPFAM" id="SSF52540">
    <property type="entry name" value="P-loop containing nucleoside triphosphate hydrolases"/>
    <property type="match status" value="1"/>
</dbReference>
<keyword evidence="2" id="KW-0808">Transferase</keyword>
<name>A0A852ZCC5_9ACTN</name>
<keyword evidence="3" id="KW-1185">Reference proteome</keyword>
<sequence>MALPTLVAISGPSGGYGKTTLAHELAQALGCPAICRDEIKEGMVHANPGFRPGRGDPLTRRTLPAFFGVLELLVRSGTTVVAEAAFHDRLWRPGLQPLMGLAHLRIIRCTVAPDVARARNAQRYTANPVRKAAHTTSAHQHAPGREEDFAGITLPAPTLLVDTTDGFEPPMPEILSFVDARPHTQP</sequence>
<dbReference type="RefSeq" id="WP_179788347.1">
    <property type="nucleotide sequence ID" value="NZ_BAAARR010000016.1"/>
</dbReference>
<protein>
    <submittedName>
        <fullName evidence="2">Putative kinase</fullName>
    </submittedName>
</protein>
<reference evidence="2 3" key="1">
    <citation type="submission" date="2020-07" db="EMBL/GenBank/DDBJ databases">
        <title>Sequencing the genomes of 1000 actinobacteria strains.</title>
        <authorList>
            <person name="Klenk H.-P."/>
        </authorList>
    </citation>
    <scope>NUCLEOTIDE SEQUENCE [LARGE SCALE GENOMIC DNA]</scope>
    <source>
        <strain evidence="2 3">DSM 18448</strain>
    </source>
</reference>
<dbReference type="Pfam" id="PF13671">
    <property type="entry name" value="AAA_33"/>
    <property type="match status" value="1"/>
</dbReference>
<evidence type="ECO:0000313" key="3">
    <source>
        <dbReference type="Proteomes" id="UP000579605"/>
    </source>
</evidence>
<dbReference type="EMBL" id="JACBZH010000001">
    <property type="protein sequence ID" value="NYH90761.1"/>
    <property type="molecule type" value="Genomic_DNA"/>
</dbReference>
<proteinExistence type="predicted"/>
<accession>A0A852ZCC5</accession>
<dbReference type="GO" id="GO:0016301">
    <property type="term" value="F:kinase activity"/>
    <property type="evidence" value="ECO:0007669"/>
    <property type="project" value="UniProtKB-KW"/>
</dbReference>
<evidence type="ECO:0000256" key="1">
    <source>
        <dbReference type="SAM" id="MobiDB-lite"/>
    </source>
</evidence>
<keyword evidence="2" id="KW-0418">Kinase</keyword>
<dbReference type="AlphaFoldDB" id="A0A852ZCC5"/>
<dbReference type="Gene3D" id="3.40.50.300">
    <property type="entry name" value="P-loop containing nucleotide triphosphate hydrolases"/>
    <property type="match status" value="1"/>
</dbReference>
<dbReference type="InterPro" id="IPR027417">
    <property type="entry name" value="P-loop_NTPase"/>
</dbReference>
<dbReference type="Proteomes" id="UP000579605">
    <property type="component" value="Unassembled WGS sequence"/>
</dbReference>
<evidence type="ECO:0000313" key="2">
    <source>
        <dbReference type="EMBL" id="NYH90761.1"/>
    </source>
</evidence>